<dbReference type="PANTHER" id="PTHR36925">
    <property type="entry name" value="COBALT-PRECORRIN-6A REDUCTASE"/>
    <property type="match status" value="1"/>
</dbReference>
<evidence type="ECO:0000313" key="4">
    <source>
        <dbReference type="EMBL" id="MCI4684082.1"/>
    </source>
</evidence>
<dbReference type="InterPro" id="IPR003723">
    <property type="entry name" value="Precorrin-6x_reduct"/>
</dbReference>
<gene>
    <name evidence="4" type="ORF">K2U94_15160</name>
</gene>
<protein>
    <submittedName>
        <fullName evidence="4">Cobalt-precorrin-6A reductase</fullName>
        <ecNumber evidence="4">1.3.1.106</ecNumber>
    </submittedName>
</protein>
<dbReference type="PROSITE" id="PS51014">
    <property type="entry name" value="COBK_CBIJ"/>
    <property type="match status" value="1"/>
</dbReference>
<evidence type="ECO:0000256" key="1">
    <source>
        <dbReference type="ARBA" id="ARBA00004953"/>
    </source>
</evidence>
<dbReference type="NCBIfam" id="TIGR00715">
    <property type="entry name" value="precor6x_red"/>
    <property type="match status" value="1"/>
</dbReference>
<dbReference type="Pfam" id="PF02571">
    <property type="entry name" value="CbiJ"/>
    <property type="match status" value="1"/>
</dbReference>
<dbReference type="Proteomes" id="UP001139104">
    <property type="component" value="Unassembled WGS sequence"/>
</dbReference>
<dbReference type="EC" id="1.3.1.106" evidence="4"/>
<evidence type="ECO:0000256" key="2">
    <source>
        <dbReference type="ARBA" id="ARBA00022573"/>
    </source>
</evidence>
<comment type="caution">
    <text evidence="4">The sequence shown here is derived from an EMBL/GenBank/DDBJ whole genome shotgun (WGS) entry which is preliminary data.</text>
</comment>
<dbReference type="RefSeq" id="WP_243067994.1">
    <property type="nucleotide sequence ID" value="NZ_JAIVFK010000021.1"/>
</dbReference>
<reference evidence="4" key="1">
    <citation type="journal article" date="2022" name="ISME J.">
        <title>Identification of active gaseous-alkane degraders at natural gas seeps.</title>
        <authorList>
            <person name="Farhan Ul Haque M."/>
            <person name="Hernandez M."/>
            <person name="Crombie A.T."/>
            <person name="Murrell J.C."/>
        </authorList>
    </citation>
    <scope>NUCLEOTIDE SEQUENCE</scope>
    <source>
        <strain evidence="4">PC2</strain>
    </source>
</reference>
<dbReference type="PANTHER" id="PTHR36925:SF1">
    <property type="entry name" value="COBALT-PRECORRIN-6A REDUCTASE"/>
    <property type="match status" value="1"/>
</dbReference>
<organism evidence="4 5">
    <name type="scientific">Candidatus Rhodoblastus alkanivorans</name>
    <dbReference type="NCBI Taxonomy" id="2954117"/>
    <lineage>
        <taxon>Bacteria</taxon>
        <taxon>Pseudomonadati</taxon>
        <taxon>Pseudomonadota</taxon>
        <taxon>Alphaproteobacteria</taxon>
        <taxon>Hyphomicrobiales</taxon>
        <taxon>Rhodoblastaceae</taxon>
        <taxon>Rhodoblastus</taxon>
    </lineage>
</organism>
<evidence type="ECO:0000256" key="3">
    <source>
        <dbReference type="ARBA" id="ARBA00023002"/>
    </source>
</evidence>
<dbReference type="GO" id="GO:0016491">
    <property type="term" value="F:oxidoreductase activity"/>
    <property type="evidence" value="ECO:0007669"/>
    <property type="project" value="UniProtKB-KW"/>
</dbReference>
<comment type="pathway">
    <text evidence="1">Cofactor biosynthesis; adenosylcobalamin biosynthesis.</text>
</comment>
<keyword evidence="3 4" id="KW-0560">Oxidoreductase</keyword>
<dbReference type="NCBIfam" id="NF005968">
    <property type="entry name" value="PRK08057.1-2"/>
    <property type="match status" value="1"/>
</dbReference>
<sequence>MRILILGGTTQASELARALAGRADVQPLLSLAGRTQNPAPAPIPCRIGGFGGAEGLAKFLREEQFDALIDATHPFAARISANARAASAASGAPLLVFSRPAWEASDGDDWREVADVSEAVAALGERPRRVFLTQGRLQLAAFAAAPQHFYLVRAIDQPEELRLLPHHKFISARGPFTLEGERALMRGEGIEFLVSKNSGGGATAAKLVAARELNIPVILIARPQRESAEETANLADVLAWIEAHRPAP</sequence>
<proteinExistence type="predicted"/>
<evidence type="ECO:0000313" key="5">
    <source>
        <dbReference type="Proteomes" id="UP001139104"/>
    </source>
</evidence>
<accession>A0ABS9ZBR4</accession>
<dbReference type="EMBL" id="JAIVFP010000001">
    <property type="protein sequence ID" value="MCI4684082.1"/>
    <property type="molecule type" value="Genomic_DNA"/>
</dbReference>
<keyword evidence="5" id="KW-1185">Reference proteome</keyword>
<keyword evidence="2" id="KW-0169">Cobalamin biosynthesis</keyword>
<name>A0ABS9ZBR4_9HYPH</name>